<reference evidence="4" key="1">
    <citation type="submission" date="2022-11" db="UniProtKB">
        <authorList>
            <consortium name="WormBaseParasite"/>
        </authorList>
    </citation>
    <scope>IDENTIFICATION</scope>
</reference>
<comment type="function">
    <text evidence="1">Probable essential component of SCF (SKP1-CUL1-F-box protein) E3 ubiquitin-protein ligase complexes, which mediate the ubiquitination and subsequent proteasomal degradation of target proteins. Regulates cell proliferation during embryonic and larval development.</text>
</comment>
<evidence type="ECO:0000259" key="2">
    <source>
        <dbReference type="Pfam" id="PF01466"/>
    </source>
</evidence>
<evidence type="ECO:0000313" key="3">
    <source>
        <dbReference type="Proteomes" id="UP000887572"/>
    </source>
</evidence>
<dbReference type="AlphaFoldDB" id="A0A914H6C7"/>
<comment type="pathway">
    <text evidence="1">Protein modification; protein ubiquitination.</text>
</comment>
<dbReference type="InterPro" id="IPR016072">
    <property type="entry name" value="Skp1_comp_dimer"/>
</dbReference>
<dbReference type="InterPro" id="IPR016897">
    <property type="entry name" value="SKP1"/>
</dbReference>
<dbReference type="Gene3D" id="3.30.710.10">
    <property type="entry name" value="Potassium Channel Kv1.1, Chain A"/>
    <property type="match status" value="1"/>
</dbReference>
<keyword evidence="3" id="KW-1185">Reference proteome</keyword>
<organism evidence="3 4">
    <name type="scientific">Globodera rostochiensis</name>
    <name type="common">Golden nematode worm</name>
    <name type="synonym">Heterodera rostochiensis</name>
    <dbReference type="NCBI Taxonomy" id="31243"/>
    <lineage>
        <taxon>Eukaryota</taxon>
        <taxon>Metazoa</taxon>
        <taxon>Ecdysozoa</taxon>
        <taxon>Nematoda</taxon>
        <taxon>Chromadorea</taxon>
        <taxon>Rhabditida</taxon>
        <taxon>Tylenchina</taxon>
        <taxon>Tylenchomorpha</taxon>
        <taxon>Tylenchoidea</taxon>
        <taxon>Heteroderidae</taxon>
        <taxon>Heteroderinae</taxon>
        <taxon>Globodera</taxon>
    </lineage>
</organism>
<accession>A0A914H6C7</accession>
<dbReference type="InterPro" id="IPR036296">
    <property type="entry name" value="SKP1-like_dim_sf"/>
</dbReference>
<proteinExistence type="inferred from homology"/>
<evidence type="ECO:0000256" key="1">
    <source>
        <dbReference type="PIRNR" id="PIRNR028729"/>
    </source>
</evidence>
<dbReference type="SUPFAM" id="SSF81382">
    <property type="entry name" value="Skp1 dimerisation domain-like"/>
    <property type="match status" value="1"/>
</dbReference>
<protein>
    <recommendedName>
        <fullName evidence="1">Skp1-related protein</fullName>
    </recommendedName>
</protein>
<dbReference type="GO" id="GO:0006511">
    <property type="term" value="P:ubiquitin-dependent protein catabolic process"/>
    <property type="evidence" value="ECO:0007669"/>
    <property type="project" value="InterPro"/>
</dbReference>
<dbReference type="PIRSF" id="PIRSF028729">
    <property type="entry name" value="E3_ubiquit_lig_SCF_Skp"/>
    <property type="match status" value="1"/>
</dbReference>
<feature type="domain" description="SKP1 component dimerisation" evidence="2">
    <location>
        <begin position="86"/>
        <end position="131"/>
    </location>
</feature>
<dbReference type="PANTHER" id="PTHR11165">
    <property type="entry name" value="SKP1"/>
    <property type="match status" value="1"/>
</dbReference>
<sequence length="148" mass="16842">MTPLCGDSEMEFPILTNLSVDTFNKVVAWMKHRAGKDEPKVETDPNTHELKWFELDDFETKFFEQLGVKELASVMNASFYLQIESLSLYACQSMAAVLKDKTVEELRQLLNIPEEDWLSEEQMAEIRTKNACEDAIGVGMGAKRCLIS</sequence>
<dbReference type="Proteomes" id="UP000887572">
    <property type="component" value="Unplaced"/>
</dbReference>
<keyword evidence="1" id="KW-0833">Ubl conjugation pathway</keyword>
<comment type="similarity">
    <text evidence="1">Belongs to the SKP1 family.</text>
</comment>
<name>A0A914H6C7_GLORO</name>
<dbReference type="InterPro" id="IPR011333">
    <property type="entry name" value="SKP1/BTB/POZ_sf"/>
</dbReference>
<dbReference type="Pfam" id="PF01466">
    <property type="entry name" value="Skp1"/>
    <property type="match status" value="1"/>
</dbReference>
<evidence type="ECO:0000313" key="4">
    <source>
        <dbReference type="WBParaSite" id="Gr19_v10_g13641.t1"/>
    </source>
</evidence>
<dbReference type="WBParaSite" id="Gr19_v10_g13641.t1">
    <property type="protein sequence ID" value="Gr19_v10_g13641.t1"/>
    <property type="gene ID" value="Gr19_v10_g13641"/>
</dbReference>